<organism evidence="2 3">
    <name type="scientific">Cucurbita maxima</name>
    <name type="common">Pumpkin</name>
    <name type="synonym">Winter squash</name>
    <dbReference type="NCBI Taxonomy" id="3661"/>
    <lineage>
        <taxon>Eukaryota</taxon>
        <taxon>Viridiplantae</taxon>
        <taxon>Streptophyta</taxon>
        <taxon>Embryophyta</taxon>
        <taxon>Tracheophyta</taxon>
        <taxon>Spermatophyta</taxon>
        <taxon>Magnoliopsida</taxon>
        <taxon>eudicotyledons</taxon>
        <taxon>Gunneridae</taxon>
        <taxon>Pentapetalae</taxon>
        <taxon>rosids</taxon>
        <taxon>fabids</taxon>
        <taxon>Cucurbitales</taxon>
        <taxon>Cucurbitaceae</taxon>
        <taxon>Cucurbiteae</taxon>
        <taxon>Cucurbita</taxon>
    </lineage>
</organism>
<keyword evidence="2" id="KW-1185">Reference proteome</keyword>
<feature type="compositionally biased region" description="Polar residues" evidence="1">
    <location>
        <begin position="141"/>
        <end position="164"/>
    </location>
</feature>
<evidence type="ECO:0000313" key="3">
    <source>
        <dbReference type="RefSeq" id="XP_022969765.1"/>
    </source>
</evidence>
<reference evidence="3" key="1">
    <citation type="submission" date="2025-08" db="UniProtKB">
        <authorList>
            <consortium name="RefSeq"/>
        </authorList>
    </citation>
    <scope>IDENTIFICATION</scope>
    <source>
        <tissue evidence="3">Young leaves</tissue>
    </source>
</reference>
<proteinExistence type="predicted"/>
<gene>
    <name evidence="3" type="primary">LOC111468866</name>
</gene>
<dbReference type="AlphaFoldDB" id="A0A6J1I0V7"/>
<evidence type="ECO:0000256" key="1">
    <source>
        <dbReference type="SAM" id="MobiDB-lite"/>
    </source>
</evidence>
<accession>A0A6J1I0V7</accession>
<dbReference type="RefSeq" id="XP_022969765.1">
    <property type="nucleotide sequence ID" value="XM_023113997.1"/>
</dbReference>
<evidence type="ECO:0000313" key="2">
    <source>
        <dbReference type="Proteomes" id="UP000504608"/>
    </source>
</evidence>
<feature type="compositionally biased region" description="Pro residues" evidence="1">
    <location>
        <begin position="76"/>
        <end position="101"/>
    </location>
</feature>
<name>A0A6J1I0V7_CUCMA</name>
<protein>
    <submittedName>
        <fullName evidence="3">Proline-rich receptor-like protein kinase PERK8</fullName>
    </submittedName>
</protein>
<feature type="region of interest" description="Disordered" evidence="1">
    <location>
        <begin position="59"/>
        <end position="164"/>
    </location>
</feature>
<sequence length="164" mass="17236">MVQRVWTGWDSSLLDTIAGIDVVVVVGGGMGMVCRPIGSAVMDKGSEVYFAASQTSTLAPSTPVVPLHDPSYLSIHPPPSIPPSPPIPSPTTSSSPPPSPDLPTNSNPIPPDTSAPLRRSTRTKQPPAWHKDYEMSYGANHLTSSSGPGTGTRQLSQRNAISQD</sequence>
<dbReference type="GeneID" id="111468866"/>
<dbReference type="Proteomes" id="UP000504608">
    <property type="component" value="Unplaced"/>
</dbReference>
<dbReference type="KEGG" id="cmax:111468866"/>